<reference evidence="1 2" key="1">
    <citation type="journal article" date="2013" name="Mar. Genomics">
        <title>Expression of sulfatases in Rhodopirellula baltica and the diversity of sulfatases in the genus Rhodopirellula.</title>
        <authorList>
            <person name="Wegner C.E."/>
            <person name="Richter-Heitmann T."/>
            <person name="Klindworth A."/>
            <person name="Klockow C."/>
            <person name="Richter M."/>
            <person name="Achstetter T."/>
            <person name="Glockner F.O."/>
            <person name="Harder J."/>
        </authorList>
    </citation>
    <scope>NUCLEOTIDE SEQUENCE [LARGE SCALE GENOMIC DNA]</scope>
    <source>
        <strain evidence="1 2">SH28</strain>
    </source>
</reference>
<sequence length="101" mass="11571">MANDSRLTAIYFLRKRLIGRAVRHKRIGRANDRSCRPFSAFFAFDLVSTGLRPWRQLVVPMGLSWIVVMELVVDDHMQTPGWCMRISAVLSIGIDAAFWGF</sequence>
<name>K5E5N1_RHOBT</name>
<evidence type="ECO:0000313" key="2">
    <source>
        <dbReference type="Proteomes" id="UP000007993"/>
    </source>
</evidence>
<dbReference type="PATRIC" id="fig|993517.3.peg.3914"/>
<protein>
    <submittedName>
        <fullName evidence="1">Uncharacterized protein</fullName>
    </submittedName>
</protein>
<dbReference type="Proteomes" id="UP000007993">
    <property type="component" value="Unassembled WGS sequence"/>
</dbReference>
<evidence type="ECO:0000313" key="1">
    <source>
        <dbReference type="EMBL" id="EKK01091.1"/>
    </source>
</evidence>
<gene>
    <name evidence="1" type="ORF">RBSH_03609</name>
</gene>
<dbReference type="EMBL" id="AMCW01000106">
    <property type="protein sequence ID" value="EKK01091.1"/>
    <property type="molecule type" value="Genomic_DNA"/>
</dbReference>
<dbReference type="AlphaFoldDB" id="K5E5N1"/>
<proteinExistence type="predicted"/>
<accession>K5E5N1</accession>
<comment type="caution">
    <text evidence="1">The sequence shown here is derived from an EMBL/GenBank/DDBJ whole genome shotgun (WGS) entry which is preliminary data.</text>
</comment>
<organism evidence="1 2">
    <name type="scientific">Rhodopirellula baltica SH28</name>
    <dbReference type="NCBI Taxonomy" id="993517"/>
    <lineage>
        <taxon>Bacteria</taxon>
        <taxon>Pseudomonadati</taxon>
        <taxon>Planctomycetota</taxon>
        <taxon>Planctomycetia</taxon>
        <taxon>Pirellulales</taxon>
        <taxon>Pirellulaceae</taxon>
        <taxon>Rhodopirellula</taxon>
    </lineage>
</organism>